<dbReference type="FunFam" id="3.40.50.1100:FF:000002">
    <property type="entry name" value="Cysteine synthase"/>
    <property type="match status" value="1"/>
</dbReference>
<evidence type="ECO:0000259" key="12">
    <source>
        <dbReference type="Pfam" id="PF00291"/>
    </source>
</evidence>
<dbReference type="FunFam" id="3.40.50.1100:FF:000006">
    <property type="entry name" value="Cysteine synthase"/>
    <property type="match status" value="1"/>
</dbReference>
<dbReference type="GO" id="GO:0004124">
    <property type="term" value="F:cysteine synthase activity"/>
    <property type="evidence" value="ECO:0007669"/>
    <property type="project" value="UniProtKB-UniRule"/>
</dbReference>
<dbReference type="Proteomes" id="UP001054902">
    <property type="component" value="Unassembled WGS sequence"/>
</dbReference>
<keyword evidence="11" id="KW-0732">Signal</keyword>
<comment type="catalytic activity">
    <reaction evidence="10">
        <text>O-acetyl-L-serine + hydrogen sulfide = L-cysteine + acetate</text>
        <dbReference type="Rhea" id="RHEA:14829"/>
        <dbReference type="ChEBI" id="CHEBI:29919"/>
        <dbReference type="ChEBI" id="CHEBI:30089"/>
        <dbReference type="ChEBI" id="CHEBI:35235"/>
        <dbReference type="ChEBI" id="CHEBI:58340"/>
        <dbReference type="EC" id="2.5.1.47"/>
    </reaction>
</comment>
<feature type="chain" id="PRO_5042152154" description="Cysteine synthase" evidence="11">
    <location>
        <begin position="22"/>
        <end position="365"/>
    </location>
</feature>
<dbReference type="InterPro" id="IPR005856">
    <property type="entry name" value="Cys_synth"/>
</dbReference>
<dbReference type="NCBIfam" id="TIGR01139">
    <property type="entry name" value="cysK"/>
    <property type="match status" value="1"/>
</dbReference>
<feature type="binding site" evidence="8">
    <location>
        <position position="313"/>
    </location>
    <ligand>
        <name>pyridoxal 5'-phosphate</name>
        <dbReference type="ChEBI" id="CHEBI:597326"/>
    </ligand>
</feature>
<dbReference type="PROSITE" id="PS00901">
    <property type="entry name" value="CYS_SYNTHASE"/>
    <property type="match status" value="1"/>
</dbReference>
<comment type="similarity">
    <text evidence="2 10">Belongs to the cysteine synthase/cystathionine beta-synthase family.</text>
</comment>
<evidence type="ECO:0000256" key="4">
    <source>
        <dbReference type="ARBA" id="ARBA00022679"/>
    </source>
</evidence>
<feature type="modified residue" description="N6-(pyridoxal phosphate)lysine" evidence="9">
    <location>
        <position position="89"/>
    </location>
</feature>
<feature type="signal peptide" evidence="11">
    <location>
        <begin position="1"/>
        <end position="21"/>
    </location>
</feature>
<proteinExistence type="inferred from homology"/>
<reference evidence="13 14" key="1">
    <citation type="journal article" date="2021" name="Sci. Rep.">
        <title>The genome of the diatom Chaetoceros tenuissimus carries an ancient integrated fragment of an extant virus.</title>
        <authorList>
            <person name="Hongo Y."/>
            <person name="Kimura K."/>
            <person name="Takaki Y."/>
            <person name="Yoshida Y."/>
            <person name="Baba S."/>
            <person name="Kobayashi G."/>
            <person name="Nagasaki K."/>
            <person name="Hano T."/>
            <person name="Tomaru Y."/>
        </authorList>
    </citation>
    <scope>NUCLEOTIDE SEQUENCE [LARGE SCALE GENOMIC DNA]</scope>
    <source>
        <strain evidence="13 14">NIES-3715</strain>
    </source>
</reference>
<protein>
    <recommendedName>
        <fullName evidence="10">Cysteine synthase</fullName>
        <ecNumber evidence="10">2.5.1.47</ecNumber>
    </recommendedName>
</protein>
<keyword evidence="6 10" id="KW-0198">Cysteine biosynthesis</keyword>
<dbReference type="InterPro" id="IPR036052">
    <property type="entry name" value="TrpB-like_PALP_sf"/>
</dbReference>
<evidence type="ECO:0000256" key="7">
    <source>
        <dbReference type="ARBA" id="ARBA00050896"/>
    </source>
</evidence>
<feature type="binding site" evidence="8">
    <location>
        <begin position="225"/>
        <end position="229"/>
    </location>
    <ligand>
        <name>pyridoxal 5'-phosphate</name>
        <dbReference type="ChEBI" id="CHEBI:597326"/>
    </ligand>
</feature>
<dbReference type="InterPro" id="IPR050214">
    <property type="entry name" value="Cys_Synth/Cystath_Beta-Synth"/>
</dbReference>
<dbReference type="Pfam" id="PF00291">
    <property type="entry name" value="PALP"/>
    <property type="match status" value="1"/>
</dbReference>
<gene>
    <name evidence="13" type="ORF">CTEN210_09269</name>
</gene>
<dbReference type="EMBL" id="BLLK01000046">
    <property type="protein sequence ID" value="GFH52793.1"/>
    <property type="molecule type" value="Genomic_DNA"/>
</dbReference>
<dbReference type="AlphaFoldDB" id="A0AAD3CV96"/>
<dbReference type="GO" id="GO:0050017">
    <property type="term" value="F:L-3-cyanoalanine synthase activity"/>
    <property type="evidence" value="ECO:0007669"/>
    <property type="project" value="UniProtKB-EC"/>
</dbReference>
<dbReference type="GO" id="GO:0006535">
    <property type="term" value="P:cysteine biosynthetic process from serine"/>
    <property type="evidence" value="ECO:0007669"/>
    <property type="project" value="UniProtKB-UniRule"/>
</dbReference>
<evidence type="ECO:0000256" key="10">
    <source>
        <dbReference type="RuleBase" id="RU003985"/>
    </source>
</evidence>
<feature type="binding site" evidence="8">
    <location>
        <position position="120"/>
    </location>
    <ligand>
        <name>pyridoxal 5'-phosphate</name>
        <dbReference type="ChEBI" id="CHEBI:597326"/>
    </ligand>
</feature>
<dbReference type="SUPFAM" id="SSF53686">
    <property type="entry name" value="Tryptophan synthase beta subunit-like PLP-dependent enzymes"/>
    <property type="match status" value="1"/>
</dbReference>
<comment type="cofactor">
    <cofactor evidence="1 8 10">
        <name>pyridoxal 5'-phosphate</name>
        <dbReference type="ChEBI" id="CHEBI:597326"/>
    </cofactor>
</comment>
<feature type="domain" description="Tryptophan synthase beta chain-like PALP" evidence="12">
    <location>
        <begin position="53"/>
        <end position="340"/>
    </location>
</feature>
<dbReference type="EC" id="2.5.1.47" evidence="10"/>
<evidence type="ECO:0000256" key="9">
    <source>
        <dbReference type="PIRSR" id="PIRSR605856-51"/>
    </source>
</evidence>
<evidence type="ECO:0000256" key="1">
    <source>
        <dbReference type="ARBA" id="ARBA00001933"/>
    </source>
</evidence>
<organism evidence="13 14">
    <name type="scientific">Chaetoceros tenuissimus</name>
    <dbReference type="NCBI Taxonomy" id="426638"/>
    <lineage>
        <taxon>Eukaryota</taxon>
        <taxon>Sar</taxon>
        <taxon>Stramenopiles</taxon>
        <taxon>Ochrophyta</taxon>
        <taxon>Bacillariophyta</taxon>
        <taxon>Coscinodiscophyceae</taxon>
        <taxon>Chaetocerotophycidae</taxon>
        <taxon>Chaetocerotales</taxon>
        <taxon>Chaetocerotaceae</taxon>
        <taxon>Chaetoceros</taxon>
    </lineage>
</organism>
<comment type="caution">
    <text evidence="13">The sequence shown here is derived from an EMBL/GenBank/DDBJ whole genome shotgun (WGS) entry which is preliminary data.</text>
</comment>
<evidence type="ECO:0000256" key="2">
    <source>
        <dbReference type="ARBA" id="ARBA00007103"/>
    </source>
</evidence>
<keyword evidence="5 8" id="KW-0663">Pyridoxal phosphate</keyword>
<name>A0AAD3CV96_9STRA</name>
<evidence type="ECO:0000256" key="11">
    <source>
        <dbReference type="SAM" id="SignalP"/>
    </source>
</evidence>
<keyword evidence="4 10" id="KW-0808">Transferase</keyword>
<dbReference type="PANTHER" id="PTHR10314">
    <property type="entry name" value="CYSTATHIONINE BETA-SYNTHASE"/>
    <property type="match status" value="1"/>
</dbReference>
<dbReference type="InterPro" id="IPR001216">
    <property type="entry name" value="P-phosphate_BS"/>
</dbReference>
<sequence>MKFSTTALILSAASLFSQSAAFAPQKAVSTTQAAAVSTSALFAEKPKIADNVLELIGNTPMVKLNRVVEGCNCEIVAKLESSNPANSVKDRIALSMITEAEKRGDIAPGKTTLVEPTSGNTGIGLAMVAASKGYKLILTMPESMSMERRVLLKAFGADLVLTPAAKGMGGAIAKAEELVESLGEDGMLLQQFNNPDNPKIHRETTGPEIWADTDGKVDILIGGVGTGGTITGCGQYLKPLNPELQLVAVEPEESAVLSGGKPGPHKIQGIGAGFIPGNADTSLIDEVVQVSGEDAMAMARRMATEEGIFCGISSGAAVTAAIRVGSRPENAGKRIVLVIPSFGERYLSTALFQGLWDEASSMKAE</sequence>
<dbReference type="Gene3D" id="3.40.50.1100">
    <property type="match status" value="2"/>
</dbReference>
<keyword evidence="3 10" id="KW-0028">Amino-acid biosynthesis</keyword>
<dbReference type="NCBIfam" id="TIGR01136">
    <property type="entry name" value="cysKM"/>
    <property type="match status" value="1"/>
</dbReference>
<evidence type="ECO:0000313" key="14">
    <source>
        <dbReference type="Proteomes" id="UP001054902"/>
    </source>
</evidence>
<evidence type="ECO:0000256" key="6">
    <source>
        <dbReference type="ARBA" id="ARBA00023192"/>
    </source>
</evidence>
<evidence type="ECO:0000313" key="13">
    <source>
        <dbReference type="EMBL" id="GFH52793.1"/>
    </source>
</evidence>
<dbReference type="InterPro" id="IPR005859">
    <property type="entry name" value="CysK"/>
</dbReference>
<accession>A0AAD3CV96</accession>
<evidence type="ECO:0000256" key="5">
    <source>
        <dbReference type="ARBA" id="ARBA00022898"/>
    </source>
</evidence>
<comment type="catalytic activity">
    <reaction evidence="7">
        <text>hydrogen cyanide + L-cysteine = 3-cyano-L-alanine + hydrogen sulfide + H(+)</text>
        <dbReference type="Rhea" id="RHEA:17821"/>
        <dbReference type="ChEBI" id="CHEBI:15378"/>
        <dbReference type="ChEBI" id="CHEBI:18407"/>
        <dbReference type="ChEBI" id="CHEBI:29919"/>
        <dbReference type="ChEBI" id="CHEBI:35235"/>
        <dbReference type="ChEBI" id="CHEBI:77860"/>
        <dbReference type="EC" id="4.4.1.9"/>
    </reaction>
</comment>
<evidence type="ECO:0000256" key="3">
    <source>
        <dbReference type="ARBA" id="ARBA00022605"/>
    </source>
</evidence>
<keyword evidence="14" id="KW-1185">Reference proteome</keyword>
<dbReference type="InterPro" id="IPR001926">
    <property type="entry name" value="TrpB-like_PALP"/>
</dbReference>
<evidence type="ECO:0000256" key="8">
    <source>
        <dbReference type="PIRSR" id="PIRSR605856-50"/>
    </source>
</evidence>
<dbReference type="CDD" id="cd01561">
    <property type="entry name" value="CBS_like"/>
    <property type="match status" value="1"/>
</dbReference>